<dbReference type="InterPro" id="IPR013103">
    <property type="entry name" value="RVT_2"/>
</dbReference>
<dbReference type="PANTHER" id="PTHR42648">
    <property type="entry name" value="TRANSPOSASE, PUTATIVE-RELATED"/>
    <property type="match status" value="1"/>
</dbReference>
<dbReference type="OrthoDB" id="7789875at2759"/>
<keyword evidence="8" id="KW-0239">DNA-directed DNA polymerase</keyword>
<dbReference type="InterPro" id="IPR005162">
    <property type="entry name" value="Retrotrans_gag_dom"/>
</dbReference>
<keyword evidence="14" id="KW-1185">Reference proteome</keyword>
<keyword evidence="2" id="KW-0479">Metal-binding</keyword>
<evidence type="ECO:0000256" key="3">
    <source>
        <dbReference type="ARBA" id="ARBA00022759"/>
    </source>
</evidence>
<keyword evidence="4" id="KW-0378">Hydrolase</keyword>
<dbReference type="GO" id="GO:0003887">
    <property type="term" value="F:DNA-directed DNA polymerase activity"/>
    <property type="evidence" value="ECO:0007669"/>
    <property type="project" value="UniProtKB-KW"/>
</dbReference>
<evidence type="ECO:0000256" key="11">
    <source>
        <dbReference type="SAM" id="MobiDB-lite"/>
    </source>
</evidence>
<dbReference type="Pfam" id="PF03732">
    <property type="entry name" value="Retrotrans_gag"/>
    <property type="match status" value="1"/>
</dbReference>
<evidence type="ECO:0000256" key="9">
    <source>
        <dbReference type="ARBA" id="ARBA00023172"/>
    </source>
</evidence>
<keyword evidence="8" id="KW-0548">Nucleotidyltransferase</keyword>
<dbReference type="SUPFAM" id="SSF53098">
    <property type="entry name" value="Ribonuclease H-like"/>
    <property type="match status" value="1"/>
</dbReference>
<evidence type="ECO:0000313" key="14">
    <source>
        <dbReference type="Proteomes" id="UP000324585"/>
    </source>
</evidence>
<dbReference type="CDD" id="cd00303">
    <property type="entry name" value="retropepsin_like"/>
    <property type="match status" value="1"/>
</dbReference>
<keyword evidence="10" id="KW-0511">Multifunctional enzyme</keyword>
<evidence type="ECO:0000256" key="5">
    <source>
        <dbReference type="ARBA" id="ARBA00022842"/>
    </source>
</evidence>
<evidence type="ECO:0000256" key="4">
    <source>
        <dbReference type="ARBA" id="ARBA00022801"/>
    </source>
</evidence>
<protein>
    <submittedName>
        <fullName evidence="13">Copia protein</fullName>
    </submittedName>
</protein>
<dbReference type="GO" id="GO:0004519">
    <property type="term" value="F:endonuclease activity"/>
    <property type="evidence" value="ECO:0007669"/>
    <property type="project" value="UniProtKB-KW"/>
</dbReference>
<dbReference type="Pfam" id="PF07727">
    <property type="entry name" value="RVT_2"/>
    <property type="match status" value="1"/>
</dbReference>
<proteinExistence type="predicted"/>
<dbReference type="GO" id="GO:0006310">
    <property type="term" value="P:DNA recombination"/>
    <property type="evidence" value="ECO:0007669"/>
    <property type="project" value="UniProtKB-KW"/>
</dbReference>
<gene>
    <name evidence="13" type="ORF">FVE85_7757</name>
</gene>
<evidence type="ECO:0000256" key="6">
    <source>
        <dbReference type="ARBA" id="ARBA00022908"/>
    </source>
</evidence>
<keyword evidence="8" id="KW-0808">Transferase</keyword>
<dbReference type="GO" id="GO:0015074">
    <property type="term" value="P:DNA integration"/>
    <property type="evidence" value="ECO:0007669"/>
    <property type="project" value="UniProtKB-KW"/>
</dbReference>
<evidence type="ECO:0000313" key="13">
    <source>
        <dbReference type="EMBL" id="KAA8491336.1"/>
    </source>
</evidence>
<comment type="caution">
    <text evidence="13">The sequence shown here is derived from an EMBL/GenBank/DDBJ whole genome shotgun (WGS) entry which is preliminary data.</text>
</comment>
<keyword evidence="1" id="KW-0540">Nuclease</keyword>
<evidence type="ECO:0000256" key="1">
    <source>
        <dbReference type="ARBA" id="ARBA00022722"/>
    </source>
</evidence>
<feature type="region of interest" description="Disordered" evidence="11">
    <location>
        <begin position="401"/>
        <end position="425"/>
    </location>
</feature>
<evidence type="ECO:0000256" key="7">
    <source>
        <dbReference type="ARBA" id="ARBA00022918"/>
    </source>
</evidence>
<sequence length="1369" mass="150470">MENLRQALVPRMAQEPGVQVSQLNTYDGSRDIIKLQTWLFAAGDTVFVPLRDAVGVTATRDTAVRAAAEAKAVRVAATYLRGSALVWWIALSRAGDDPAVWDTFVRELEDQFTPPNAARAAYNDLAALVQKHSVARYIDEFQMCILRIPRITEDEKLDRFVRGLKKPPRVEVLKSGATTVADAMRIALSVDSAYADAPRGACARDDGPVPMELGAVGFSTAQGGGTDNARKVKCWRCGKAGHRKADSVDAGRRITALFSSPCSVTVTLDGSVEARALVDSGENACFVRRDVADALHAARAGEKSACSDPGFSIQLADESKTHAKGMLRAQVEVGEVPLFGIARTLLTAHFLGLEKLSYDVVLGKSWLEAGLPKPVAEGEEQAAESLALDGAQAALTHELMHTPRDPSCEACQTGKQRRTSSTRSGAQAVRRSAIEVDLIDSGAREEGWSRGGARYVMVCLDHRDRWLTVHALREKTAEATAAAFIRGLAGQSWPEVVKTDDGREFTGAFSKAVVEHGARHEVAVPRRPNTHAPVESMNRTLLGAVRASLVSSGPPARFWEDATLHFAFVWNRAHRPNGSPHEARHQVLSRQDKLLPFGCAVMYFDDEASKFAARARLGVLIRYHEESGIVAVDAEQLASGRTREIVTRDFVPRRGEYPARRLGLRPLGERIWLEDEYEAGEGPAAELCGRCHKRRVTAVACPRCLGRKARRHRRDATCAIGACRCSPAEILSRERRVAARAERETGRIYQSEKRERERAARALAVEGKRERKEQKKARRAAAVRLRPQPASLVEPAPRLTVPRSTRSSRRVVRQPGKLSLGVTVVVPRSEVLGQSCSAKARTVECERLKRFGTWNPIPISFESARPDPSATFVNAHFIYAMKHAECDVDKRIAKVRLVAAGNNLRDVGGALTHQDVPYAAPASLASLRVTVALAAARGHSVAKLDVTSAYLQVQLGGPPVFVRLPKELPESRDGVYRLEKVLYGLERSGADFIAETSKKLQAQGWREVAQSLFVRDSTTLLAYVDDFLLTGEQESVRRAACDLQTLYEFDNEPVFLEEDAPLVFLGITLRLTADWVQLDHTEYARYASRNASTGPMRRKGPRTSDVEAAVEEFEESFEDDGRARKVIGALLWLSRTTRPDIARATARVACSKDSRITCCVTPAADSDFAGDSAAKARSTSGAAFFLELGGARYLVDWSSGLQRAVSTSSAEAELVALASACKRVFAVLECLPEQEGTKVEVRSDSAAALGAVRRGWSAKLAHVRRTQRVCVSWLHDLEEQQGFIFVWVPSWRNAADILTKSCGPLEFLRKIGLFENERVFRNKLREAANPASMEALYNGWTVSNWRHNGPSKPHLTERRDILIGCFVLR</sequence>
<dbReference type="InterPro" id="IPR012337">
    <property type="entry name" value="RNaseH-like_sf"/>
</dbReference>
<name>A0A5J4YIN9_PORPP</name>
<evidence type="ECO:0000256" key="10">
    <source>
        <dbReference type="ARBA" id="ARBA00023268"/>
    </source>
</evidence>
<keyword evidence="7" id="KW-0695">RNA-directed DNA polymerase</keyword>
<dbReference type="CDD" id="cd09272">
    <property type="entry name" value="RNase_HI_RT_Ty1"/>
    <property type="match status" value="1"/>
</dbReference>
<dbReference type="GO" id="GO:0003964">
    <property type="term" value="F:RNA-directed DNA polymerase activity"/>
    <property type="evidence" value="ECO:0007669"/>
    <property type="project" value="UniProtKB-KW"/>
</dbReference>
<reference evidence="14" key="1">
    <citation type="journal article" date="2019" name="Nat. Commun.">
        <title>Expansion of phycobilisome linker gene families in mesophilic red algae.</title>
        <authorList>
            <person name="Lee J."/>
            <person name="Kim D."/>
            <person name="Bhattacharya D."/>
            <person name="Yoon H.S."/>
        </authorList>
    </citation>
    <scope>NUCLEOTIDE SEQUENCE [LARGE SCALE GENOMIC DNA]</scope>
    <source>
        <strain evidence="14">CCMP 1328</strain>
    </source>
</reference>
<dbReference type="EMBL" id="VRMN01000014">
    <property type="protein sequence ID" value="KAA8491336.1"/>
    <property type="molecule type" value="Genomic_DNA"/>
</dbReference>
<dbReference type="PANTHER" id="PTHR42648:SF11">
    <property type="entry name" value="TRANSPOSON TY4-P GAG-POL POLYPROTEIN"/>
    <property type="match status" value="1"/>
</dbReference>
<dbReference type="InterPro" id="IPR036397">
    <property type="entry name" value="RNaseH_sf"/>
</dbReference>
<feature type="domain" description="Integrase catalytic" evidence="12">
    <location>
        <begin position="424"/>
        <end position="592"/>
    </location>
</feature>
<dbReference type="Gene3D" id="3.30.420.10">
    <property type="entry name" value="Ribonuclease H-like superfamily/Ribonuclease H"/>
    <property type="match status" value="2"/>
</dbReference>
<dbReference type="GO" id="GO:0016787">
    <property type="term" value="F:hydrolase activity"/>
    <property type="evidence" value="ECO:0007669"/>
    <property type="project" value="UniProtKB-KW"/>
</dbReference>
<organism evidence="13 14">
    <name type="scientific">Porphyridium purpureum</name>
    <name type="common">Red alga</name>
    <name type="synonym">Porphyridium cruentum</name>
    <dbReference type="NCBI Taxonomy" id="35688"/>
    <lineage>
        <taxon>Eukaryota</taxon>
        <taxon>Rhodophyta</taxon>
        <taxon>Bangiophyceae</taxon>
        <taxon>Porphyridiales</taxon>
        <taxon>Porphyridiaceae</taxon>
        <taxon>Porphyridium</taxon>
    </lineage>
</organism>
<evidence type="ECO:0000259" key="12">
    <source>
        <dbReference type="PROSITE" id="PS50994"/>
    </source>
</evidence>
<dbReference type="InterPro" id="IPR039537">
    <property type="entry name" value="Retrotran_Ty1/copia-like"/>
</dbReference>
<keyword evidence="3" id="KW-0255">Endonuclease</keyword>
<dbReference type="PROSITE" id="PS50994">
    <property type="entry name" value="INTEGRASE"/>
    <property type="match status" value="1"/>
</dbReference>
<dbReference type="InterPro" id="IPR001584">
    <property type="entry name" value="Integrase_cat-core"/>
</dbReference>
<dbReference type="GO" id="GO:0046872">
    <property type="term" value="F:metal ion binding"/>
    <property type="evidence" value="ECO:0007669"/>
    <property type="project" value="UniProtKB-KW"/>
</dbReference>
<dbReference type="Proteomes" id="UP000324585">
    <property type="component" value="Unassembled WGS sequence"/>
</dbReference>
<dbReference type="GO" id="GO:0003676">
    <property type="term" value="F:nucleic acid binding"/>
    <property type="evidence" value="ECO:0007669"/>
    <property type="project" value="InterPro"/>
</dbReference>
<accession>A0A5J4YIN9</accession>
<keyword evidence="6" id="KW-0229">DNA integration</keyword>
<keyword evidence="9" id="KW-0233">DNA recombination</keyword>
<evidence type="ECO:0000256" key="2">
    <source>
        <dbReference type="ARBA" id="ARBA00022723"/>
    </source>
</evidence>
<keyword evidence="5" id="KW-0460">Magnesium</keyword>
<evidence type="ECO:0000256" key="8">
    <source>
        <dbReference type="ARBA" id="ARBA00022932"/>
    </source>
</evidence>